<reference evidence="12 13" key="1">
    <citation type="submission" date="2020-11" db="EMBL/GenBank/DDBJ databases">
        <title>Kefir isolates.</title>
        <authorList>
            <person name="Marcisauskas S."/>
            <person name="Kim Y."/>
            <person name="Blasche S."/>
        </authorList>
    </citation>
    <scope>NUCLEOTIDE SEQUENCE [LARGE SCALE GENOMIC DNA]</scope>
    <source>
        <strain evidence="12 13">KR</strain>
    </source>
</reference>
<feature type="region of interest" description="Disordered" evidence="10">
    <location>
        <begin position="363"/>
        <end position="386"/>
    </location>
</feature>
<dbReference type="Pfam" id="PF08704">
    <property type="entry name" value="GCD14"/>
    <property type="match status" value="1"/>
</dbReference>
<evidence type="ECO:0000256" key="5">
    <source>
        <dbReference type="ARBA" id="ARBA00022679"/>
    </source>
</evidence>
<dbReference type="PANTHER" id="PTHR12133:SF2">
    <property type="entry name" value="TRNA (ADENINE(58)-N(1))-METHYLTRANSFERASE CATALYTIC SUBUNIT TRMT61A"/>
    <property type="match status" value="1"/>
</dbReference>
<evidence type="ECO:0000256" key="10">
    <source>
        <dbReference type="SAM" id="MobiDB-lite"/>
    </source>
</evidence>
<dbReference type="AlphaFoldDB" id="A0A9P6VY14"/>
<keyword evidence="5" id="KW-0808">Transferase</keyword>
<gene>
    <name evidence="12" type="primary">TRM61</name>
    <name evidence="12" type="ORF">C6P46_006692</name>
</gene>
<evidence type="ECO:0000256" key="3">
    <source>
        <dbReference type="ARBA" id="ARBA00015963"/>
    </source>
</evidence>
<dbReference type="GO" id="GO:0160107">
    <property type="term" value="F:tRNA (adenine(58)-N1)-methyltransferase activity"/>
    <property type="evidence" value="ECO:0007669"/>
    <property type="project" value="UniProtKB-EC"/>
</dbReference>
<dbReference type="GO" id="GO:0030488">
    <property type="term" value="P:tRNA methylation"/>
    <property type="evidence" value="ECO:0007669"/>
    <property type="project" value="InterPro"/>
</dbReference>
<sequence>MVGKPWGTKLSSSNGRGFVFLLKPTPELWTQALPHRTQILYLPDIAFITSYLDVKAGSRVIEAGTGSGSFSHSLARTVGDQGKVHSFEYHEERFEKAKVEFKEHGLDGVITVKHRDVYKDGFELDNEVDAIFLDLPAPWEALEHAKKAMRQVIRTCSALAELGFSDITMYETLTRTHDPTPIVAPDVGTAIARIEEVENKKERRREGQILDAARRREEKKRQRDAEVAAAVEATEGTAADVGGVAEVDGTTPAPHEAGSELVGPETKRVKRTATTQELDGDETVGAELSLPQPDRASNSRGASSAKPAAPAADKTAEGRRLRDERDRDRDFGTKAGAYTRGHTSFLTFAVLLPLVDGISRRHAPSATAETAELAPLPVAASTKPPA</sequence>
<dbReference type="Gene3D" id="3.40.50.150">
    <property type="entry name" value="Vaccinia Virus protein VP39"/>
    <property type="match status" value="1"/>
</dbReference>
<dbReference type="GO" id="GO:0031515">
    <property type="term" value="C:tRNA (m1A) methyltransferase complex"/>
    <property type="evidence" value="ECO:0007669"/>
    <property type="project" value="InterPro"/>
</dbReference>
<feature type="compositionally biased region" description="Basic and acidic residues" evidence="10">
    <location>
        <begin position="314"/>
        <end position="332"/>
    </location>
</feature>
<evidence type="ECO:0000256" key="9">
    <source>
        <dbReference type="ARBA" id="ARBA00033309"/>
    </source>
</evidence>
<comment type="subcellular location">
    <subcellularLocation>
        <location evidence="1">Nucleus</location>
    </subcellularLocation>
</comment>
<dbReference type="EMBL" id="PUHQ01000086">
    <property type="protein sequence ID" value="KAG0657103.1"/>
    <property type="molecule type" value="Genomic_DNA"/>
</dbReference>
<feature type="domain" description="tRNA (adenine(58)-N(1))-methyltransferase catalytic subunit TRM61 C-terminal" evidence="11">
    <location>
        <begin position="17"/>
        <end position="224"/>
    </location>
</feature>
<protein>
    <recommendedName>
        <fullName evidence="3">tRNA (adenine(58)-N(1))-methyltransferase catalytic subunit TRM61</fullName>
        <ecNumber evidence="2">2.1.1.220</ecNumber>
    </recommendedName>
    <alternativeName>
        <fullName evidence="9">tRNA(m1A58)-methyltransferase subunit TRM61</fullName>
    </alternativeName>
</protein>
<feature type="compositionally biased region" description="Low complexity" evidence="10">
    <location>
        <begin position="227"/>
        <end position="241"/>
    </location>
</feature>
<evidence type="ECO:0000256" key="2">
    <source>
        <dbReference type="ARBA" id="ARBA00012796"/>
    </source>
</evidence>
<keyword evidence="6" id="KW-0949">S-adenosyl-L-methionine</keyword>
<dbReference type="EC" id="2.1.1.220" evidence="2"/>
<feature type="compositionally biased region" description="Low complexity" evidence="10">
    <location>
        <begin position="302"/>
        <end position="313"/>
    </location>
</feature>
<keyword evidence="7" id="KW-0819">tRNA processing</keyword>
<dbReference type="PANTHER" id="PTHR12133">
    <property type="entry name" value="TRNA (ADENINE(58)-N(1))-METHYLTRANSFERASE"/>
    <property type="match status" value="1"/>
</dbReference>
<dbReference type="InterPro" id="IPR049470">
    <property type="entry name" value="TRM61_C"/>
</dbReference>
<feature type="region of interest" description="Disordered" evidence="10">
    <location>
        <begin position="199"/>
        <end position="336"/>
    </location>
</feature>
<dbReference type="OrthoDB" id="1925287at2759"/>
<evidence type="ECO:0000313" key="12">
    <source>
        <dbReference type="EMBL" id="KAG0657103.1"/>
    </source>
</evidence>
<evidence type="ECO:0000256" key="7">
    <source>
        <dbReference type="ARBA" id="ARBA00022694"/>
    </source>
</evidence>
<comment type="caution">
    <text evidence="12">The sequence shown here is derived from an EMBL/GenBank/DDBJ whole genome shotgun (WGS) entry which is preliminary data.</text>
</comment>
<name>A0A9P6VY14_RHOMI</name>
<evidence type="ECO:0000256" key="4">
    <source>
        <dbReference type="ARBA" id="ARBA00022603"/>
    </source>
</evidence>
<evidence type="ECO:0000259" key="11">
    <source>
        <dbReference type="Pfam" id="PF08704"/>
    </source>
</evidence>
<dbReference type="GO" id="GO:0005634">
    <property type="term" value="C:nucleus"/>
    <property type="evidence" value="ECO:0007669"/>
    <property type="project" value="UniProtKB-SubCell"/>
</dbReference>
<evidence type="ECO:0000256" key="1">
    <source>
        <dbReference type="ARBA" id="ARBA00004123"/>
    </source>
</evidence>
<keyword evidence="4" id="KW-0489">Methyltransferase</keyword>
<dbReference type="InterPro" id="IPR014816">
    <property type="entry name" value="tRNA_MeTrfase_Gcd14"/>
</dbReference>
<proteinExistence type="predicted"/>
<dbReference type="CDD" id="cd02440">
    <property type="entry name" value="AdoMet_MTases"/>
    <property type="match status" value="1"/>
</dbReference>
<organism evidence="12 13">
    <name type="scientific">Rhodotorula mucilaginosa</name>
    <name type="common">Yeast</name>
    <name type="synonym">Rhodotorula rubra</name>
    <dbReference type="NCBI Taxonomy" id="5537"/>
    <lineage>
        <taxon>Eukaryota</taxon>
        <taxon>Fungi</taxon>
        <taxon>Dikarya</taxon>
        <taxon>Basidiomycota</taxon>
        <taxon>Pucciniomycotina</taxon>
        <taxon>Microbotryomycetes</taxon>
        <taxon>Sporidiobolales</taxon>
        <taxon>Sporidiobolaceae</taxon>
        <taxon>Rhodotorula</taxon>
    </lineage>
</organism>
<keyword evidence="13" id="KW-1185">Reference proteome</keyword>
<dbReference type="Proteomes" id="UP000777482">
    <property type="component" value="Unassembled WGS sequence"/>
</dbReference>
<keyword evidence="8" id="KW-0539">Nucleus</keyword>
<evidence type="ECO:0000256" key="6">
    <source>
        <dbReference type="ARBA" id="ARBA00022691"/>
    </source>
</evidence>
<accession>A0A9P6VY14</accession>
<dbReference type="InterPro" id="IPR029063">
    <property type="entry name" value="SAM-dependent_MTases_sf"/>
</dbReference>
<evidence type="ECO:0000256" key="8">
    <source>
        <dbReference type="ARBA" id="ARBA00023242"/>
    </source>
</evidence>
<dbReference type="PROSITE" id="PS51620">
    <property type="entry name" value="SAM_TRM61"/>
    <property type="match status" value="1"/>
</dbReference>
<feature type="compositionally biased region" description="Basic and acidic residues" evidence="10">
    <location>
        <begin position="199"/>
        <end position="226"/>
    </location>
</feature>
<evidence type="ECO:0000313" key="13">
    <source>
        <dbReference type="Proteomes" id="UP000777482"/>
    </source>
</evidence>
<dbReference type="SUPFAM" id="SSF53335">
    <property type="entry name" value="S-adenosyl-L-methionine-dependent methyltransferases"/>
    <property type="match status" value="1"/>
</dbReference>